<evidence type="ECO:0000256" key="3">
    <source>
        <dbReference type="ARBA" id="ARBA00023163"/>
    </source>
</evidence>
<dbReference type="GO" id="GO:0003700">
    <property type="term" value="F:DNA-binding transcription factor activity"/>
    <property type="evidence" value="ECO:0007669"/>
    <property type="project" value="TreeGrafter"/>
</dbReference>
<comment type="caution">
    <text evidence="6">The sequence shown here is derived from an EMBL/GenBank/DDBJ whole genome shotgun (WGS) entry which is preliminary data.</text>
</comment>
<dbReference type="PANTHER" id="PTHR30055:SF151">
    <property type="entry name" value="TRANSCRIPTIONAL REGULATORY PROTEIN"/>
    <property type="match status" value="1"/>
</dbReference>
<feature type="DNA-binding region" description="H-T-H motif" evidence="4">
    <location>
        <begin position="51"/>
        <end position="70"/>
    </location>
</feature>
<name>A0A1Y2N0J8_PSEAH</name>
<sequence length="251" mass="27747">MNNDAIPDLVRRQWRLPTSPTRLGRKPTLDLETVITAAVRLADGDGLEAATLPKVSDELGVTAMSLYRHIGSKEDLLQLMLDAASEPPSTAVPATGWRQGVRRWALDLWELYRRRPWIPHIPLHRAPSGPNQIAWLERGLEPLASTRLTWGEKIQAITLLSGFVRQSSLLAQDLHDGRPADQAQAQAEHEYALALSRLVTAERFPNVAAMFSSDVFADSDEPTHVTVDDDFTAGLELVLDGLRVRIGEGDP</sequence>
<dbReference type="InterPro" id="IPR004111">
    <property type="entry name" value="Repressor_TetR_C"/>
</dbReference>
<dbReference type="InterPro" id="IPR001647">
    <property type="entry name" value="HTH_TetR"/>
</dbReference>
<evidence type="ECO:0000256" key="4">
    <source>
        <dbReference type="PROSITE-ProRule" id="PRU00335"/>
    </source>
</evidence>
<dbReference type="InterPro" id="IPR050109">
    <property type="entry name" value="HTH-type_TetR-like_transc_reg"/>
</dbReference>
<dbReference type="AlphaFoldDB" id="A0A1Y2N0J8"/>
<protein>
    <recommendedName>
        <fullName evidence="5">HTH tetR-type domain-containing protein</fullName>
    </recommendedName>
</protein>
<reference evidence="6 7" key="1">
    <citation type="submission" date="2016-09" db="EMBL/GenBank/DDBJ databases">
        <title>Pseudonocardia autotrophica DSM535, a candidate organism with high potential of specific P450 cytochromes.</title>
        <authorList>
            <person name="Grumaz C."/>
            <person name="Vainshtein Y."/>
            <person name="Kirstahler P."/>
            <person name="Sohn K."/>
        </authorList>
    </citation>
    <scope>NUCLEOTIDE SEQUENCE [LARGE SCALE GENOMIC DNA]</scope>
    <source>
        <strain evidence="6 7">DSM 535</strain>
    </source>
</reference>
<organism evidence="6 7">
    <name type="scientific">Pseudonocardia autotrophica</name>
    <name type="common">Amycolata autotrophica</name>
    <name type="synonym">Nocardia autotrophica</name>
    <dbReference type="NCBI Taxonomy" id="2074"/>
    <lineage>
        <taxon>Bacteria</taxon>
        <taxon>Bacillati</taxon>
        <taxon>Actinomycetota</taxon>
        <taxon>Actinomycetes</taxon>
        <taxon>Pseudonocardiales</taxon>
        <taxon>Pseudonocardiaceae</taxon>
        <taxon>Pseudonocardia</taxon>
    </lineage>
</organism>
<dbReference type="PANTHER" id="PTHR30055">
    <property type="entry name" value="HTH-TYPE TRANSCRIPTIONAL REGULATOR RUTR"/>
    <property type="match status" value="1"/>
</dbReference>
<keyword evidence="7" id="KW-1185">Reference proteome</keyword>
<dbReference type="Gene3D" id="1.10.357.10">
    <property type="entry name" value="Tetracycline Repressor, domain 2"/>
    <property type="match status" value="1"/>
</dbReference>
<evidence type="ECO:0000259" key="5">
    <source>
        <dbReference type="PROSITE" id="PS50977"/>
    </source>
</evidence>
<dbReference type="PRINTS" id="PR00455">
    <property type="entry name" value="HTHTETR"/>
</dbReference>
<dbReference type="SUPFAM" id="SSF46689">
    <property type="entry name" value="Homeodomain-like"/>
    <property type="match status" value="1"/>
</dbReference>
<dbReference type="Pfam" id="PF00440">
    <property type="entry name" value="TetR_N"/>
    <property type="match status" value="1"/>
</dbReference>
<keyword evidence="1" id="KW-0805">Transcription regulation</keyword>
<dbReference type="GO" id="GO:0000976">
    <property type="term" value="F:transcription cis-regulatory region binding"/>
    <property type="evidence" value="ECO:0007669"/>
    <property type="project" value="TreeGrafter"/>
</dbReference>
<evidence type="ECO:0000256" key="1">
    <source>
        <dbReference type="ARBA" id="ARBA00023015"/>
    </source>
</evidence>
<feature type="domain" description="HTH tetR-type" evidence="5">
    <location>
        <begin position="28"/>
        <end position="88"/>
    </location>
</feature>
<dbReference type="OrthoDB" id="2570341at2"/>
<gene>
    <name evidence="6" type="ORF">BG845_02705</name>
</gene>
<dbReference type="PROSITE" id="PS50977">
    <property type="entry name" value="HTH_TETR_2"/>
    <property type="match status" value="1"/>
</dbReference>
<dbReference type="SUPFAM" id="SSF48498">
    <property type="entry name" value="Tetracyclin repressor-like, C-terminal domain"/>
    <property type="match status" value="1"/>
</dbReference>
<dbReference type="Pfam" id="PF02909">
    <property type="entry name" value="TetR_C_1"/>
    <property type="match status" value="1"/>
</dbReference>
<dbReference type="Gene3D" id="1.10.10.60">
    <property type="entry name" value="Homeodomain-like"/>
    <property type="match status" value="1"/>
</dbReference>
<dbReference type="InterPro" id="IPR009057">
    <property type="entry name" value="Homeodomain-like_sf"/>
</dbReference>
<evidence type="ECO:0000256" key="2">
    <source>
        <dbReference type="ARBA" id="ARBA00023125"/>
    </source>
</evidence>
<evidence type="ECO:0000313" key="7">
    <source>
        <dbReference type="Proteomes" id="UP000194360"/>
    </source>
</evidence>
<keyword evidence="2 4" id="KW-0238">DNA-binding</keyword>
<proteinExistence type="predicted"/>
<dbReference type="InterPro" id="IPR036271">
    <property type="entry name" value="Tet_transcr_reg_TetR-rel_C_sf"/>
</dbReference>
<dbReference type="GO" id="GO:0045892">
    <property type="term" value="P:negative regulation of DNA-templated transcription"/>
    <property type="evidence" value="ECO:0007669"/>
    <property type="project" value="InterPro"/>
</dbReference>
<dbReference type="STRING" id="2074.BG845_02705"/>
<dbReference type="Proteomes" id="UP000194360">
    <property type="component" value="Unassembled WGS sequence"/>
</dbReference>
<keyword evidence="3" id="KW-0804">Transcription</keyword>
<evidence type="ECO:0000313" key="6">
    <source>
        <dbReference type="EMBL" id="OSY40627.1"/>
    </source>
</evidence>
<dbReference type="EMBL" id="MIGB01000012">
    <property type="protein sequence ID" value="OSY40627.1"/>
    <property type="molecule type" value="Genomic_DNA"/>
</dbReference>
<accession>A0A1Y2N0J8</accession>